<gene>
    <name evidence="1" type="ORF">FK85_03000</name>
</gene>
<accession>A0A081EXN7</accession>
<proteinExistence type="predicted"/>
<dbReference type="EMBL" id="JNFH02000001">
    <property type="protein sequence ID" value="KDS92175.1"/>
    <property type="molecule type" value="Genomic_DNA"/>
</dbReference>
<evidence type="ECO:0000313" key="2">
    <source>
        <dbReference type="Proteomes" id="UP000053331"/>
    </source>
</evidence>
<protein>
    <submittedName>
        <fullName evidence="1">Uncharacterized protein</fullName>
    </submittedName>
</protein>
<dbReference type="Proteomes" id="UP000053331">
    <property type="component" value="Unassembled WGS sequence"/>
</dbReference>
<organism evidence="1 2">
    <name type="scientific">Halorubrum saccharovorum</name>
    <dbReference type="NCBI Taxonomy" id="2248"/>
    <lineage>
        <taxon>Archaea</taxon>
        <taxon>Methanobacteriati</taxon>
        <taxon>Methanobacteriota</taxon>
        <taxon>Stenosarchaea group</taxon>
        <taxon>Halobacteria</taxon>
        <taxon>Halobacteriales</taxon>
        <taxon>Haloferacaceae</taxon>
        <taxon>Halorubrum</taxon>
    </lineage>
</organism>
<sequence>MVRLSLVARPVFTNQHPDINIAATVSLTASNASIQNDSEHVIKFSMELVGRILYRRVKLRLGNSEEWIVWDSEPVTVDLDKSAGSVVFFDNEIIPRKCINRFAYRRSRVANCVSKVCHRKRLIVMSR</sequence>
<keyword evidence="2" id="KW-1185">Reference proteome</keyword>
<comment type="caution">
    <text evidence="1">The sequence shown here is derived from an EMBL/GenBank/DDBJ whole genome shotgun (WGS) entry which is preliminary data.</text>
</comment>
<evidence type="ECO:0000313" key="1">
    <source>
        <dbReference type="EMBL" id="KDS92175.1"/>
    </source>
</evidence>
<reference evidence="1 2" key="1">
    <citation type="journal article" date="2015" name="Genome Announc.">
        <title>Draft genome sequence of a Halorubrum H3 strain isolated from the burlinskoye salt lake (Altai Krai, Russia).</title>
        <authorList>
            <person name="Rozanov A.S."/>
            <person name="Bryanskaya A.V."/>
            <person name="Malup T.K."/>
            <person name="Kotenko A.V."/>
            <person name="Peltek S.E."/>
        </authorList>
    </citation>
    <scope>NUCLEOTIDE SEQUENCE [LARGE SCALE GENOMIC DNA]</scope>
    <source>
        <strain evidence="1 2">H3</strain>
    </source>
</reference>
<dbReference type="AlphaFoldDB" id="A0A081EXN7"/>
<name>A0A081EXN7_9EURY</name>